<sequence length="372" mass="39303">MSIPFLDLGAAYHELAAGLNAAAQRVLASGWYLLGPEVTAFEEEFAAYCGADHCVALGSGLDAIELSLLAMGVGPGDEVVVPSHTFIATWLGVAATGATPVPVEPDPGTLNLDPARLAAAITPRTKAVVPVHLYGQPADLDAIAAAAGNVPVLEDAAQAHGAHYRGARIGSRHAAAFSFYPGKNLGALGDGGALVTDSAELAEQVRLLRNYGSRVKYQHEVKGTNSRLDELQAAMLRVKLPHLDAWNDRRRAIAQRYLTELSDVDGLVLPEVPDWADPVWHLFVVRTSRRDRLKDLLDSAGVGTLIHYPVAAHRAPAFADAGWPKGSLPLAEQAADEVLSLPMGPHLTEDQVSTVITEVRRAMGAIGRAAAA</sequence>
<protein>
    <submittedName>
        <fullName evidence="4">Erythromycin biosynthesis sensory transduction protein eryC1</fullName>
    </submittedName>
</protein>
<dbReference type="InterPro" id="IPR015424">
    <property type="entry name" value="PyrdxlP-dep_Trfase"/>
</dbReference>
<comment type="similarity">
    <text evidence="2 3">Belongs to the DegT/DnrJ/EryC1 family.</text>
</comment>
<evidence type="ECO:0000313" key="4">
    <source>
        <dbReference type="EMBL" id="OLF17347.1"/>
    </source>
</evidence>
<dbReference type="GO" id="GO:0000271">
    <property type="term" value="P:polysaccharide biosynthetic process"/>
    <property type="evidence" value="ECO:0007669"/>
    <property type="project" value="TreeGrafter"/>
</dbReference>
<dbReference type="PIRSF" id="PIRSF000390">
    <property type="entry name" value="PLP_StrS"/>
    <property type="match status" value="1"/>
</dbReference>
<dbReference type="PANTHER" id="PTHR30244">
    <property type="entry name" value="TRANSAMINASE"/>
    <property type="match status" value="1"/>
</dbReference>
<dbReference type="RefSeq" id="WP_075125721.1">
    <property type="nucleotide sequence ID" value="NZ_MSIE01000018.1"/>
</dbReference>
<keyword evidence="1 3" id="KW-0663">Pyridoxal phosphate</keyword>
<dbReference type="GO" id="GO:0008483">
    <property type="term" value="F:transaminase activity"/>
    <property type="evidence" value="ECO:0007669"/>
    <property type="project" value="TreeGrafter"/>
</dbReference>
<dbReference type="OrthoDB" id="5342089at2"/>
<dbReference type="PANTHER" id="PTHR30244:SF36">
    <property type="entry name" value="3-OXO-GLUCOSE-6-PHOSPHATE:GLUTAMATE AMINOTRANSFERASE"/>
    <property type="match status" value="1"/>
</dbReference>
<dbReference type="SUPFAM" id="SSF53383">
    <property type="entry name" value="PLP-dependent transferases"/>
    <property type="match status" value="1"/>
</dbReference>
<comment type="caution">
    <text evidence="4">The sequence shown here is derived from an EMBL/GenBank/DDBJ whole genome shotgun (WGS) entry which is preliminary data.</text>
</comment>
<dbReference type="InterPro" id="IPR000653">
    <property type="entry name" value="DegT/StrS_aminotransferase"/>
</dbReference>
<keyword evidence="5" id="KW-1185">Reference proteome</keyword>
<evidence type="ECO:0000313" key="5">
    <source>
        <dbReference type="Proteomes" id="UP000185596"/>
    </source>
</evidence>
<dbReference type="STRING" id="1912961.BU204_12065"/>
<dbReference type="CDD" id="cd00616">
    <property type="entry name" value="AHBA_syn"/>
    <property type="match status" value="1"/>
</dbReference>
<dbReference type="Gene3D" id="3.90.1150.10">
    <property type="entry name" value="Aspartate Aminotransferase, domain 1"/>
    <property type="match status" value="1"/>
</dbReference>
<dbReference type="EMBL" id="MSIE01000018">
    <property type="protein sequence ID" value="OLF17347.1"/>
    <property type="molecule type" value="Genomic_DNA"/>
</dbReference>
<dbReference type="Gene3D" id="3.40.640.10">
    <property type="entry name" value="Type I PLP-dependent aspartate aminotransferase-like (Major domain)"/>
    <property type="match status" value="1"/>
</dbReference>
<proteinExistence type="inferred from homology"/>
<evidence type="ECO:0000256" key="2">
    <source>
        <dbReference type="ARBA" id="ARBA00037999"/>
    </source>
</evidence>
<gene>
    <name evidence="4" type="ORF">BU204_12065</name>
</gene>
<dbReference type="GO" id="GO:0030170">
    <property type="term" value="F:pyridoxal phosphate binding"/>
    <property type="evidence" value="ECO:0007669"/>
    <property type="project" value="TreeGrafter"/>
</dbReference>
<reference evidence="4 5" key="1">
    <citation type="submission" date="2016-12" db="EMBL/GenBank/DDBJ databases">
        <title>The draft genome sequence of Actinophytocola sp. 11-183.</title>
        <authorList>
            <person name="Wang W."/>
            <person name="Yuan L."/>
        </authorList>
    </citation>
    <scope>NUCLEOTIDE SEQUENCE [LARGE SCALE GENOMIC DNA]</scope>
    <source>
        <strain evidence="4 5">11-183</strain>
    </source>
</reference>
<dbReference type="AlphaFoldDB" id="A0A1Q8CSP7"/>
<organism evidence="4 5">
    <name type="scientific">Actinophytocola xanthii</name>
    <dbReference type="NCBI Taxonomy" id="1912961"/>
    <lineage>
        <taxon>Bacteria</taxon>
        <taxon>Bacillati</taxon>
        <taxon>Actinomycetota</taxon>
        <taxon>Actinomycetes</taxon>
        <taxon>Pseudonocardiales</taxon>
        <taxon>Pseudonocardiaceae</taxon>
    </lineage>
</organism>
<accession>A0A1Q8CSP7</accession>
<name>A0A1Q8CSP7_9PSEU</name>
<dbReference type="InterPro" id="IPR015422">
    <property type="entry name" value="PyrdxlP-dep_Trfase_small"/>
</dbReference>
<dbReference type="InterPro" id="IPR015421">
    <property type="entry name" value="PyrdxlP-dep_Trfase_major"/>
</dbReference>
<evidence type="ECO:0000256" key="1">
    <source>
        <dbReference type="ARBA" id="ARBA00022898"/>
    </source>
</evidence>
<dbReference type="Proteomes" id="UP000185596">
    <property type="component" value="Unassembled WGS sequence"/>
</dbReference>
<dbReference type="Pfam" id="PF01041">
    <property type="entry name" value="DegT_DnrJ_EryC1"/>
    <property type="match status" value="1"/>
</dbReference>
<evidence type="ECO:0000256" key="3">
    <source>
        <dbReference type="RuleBase" id="RU004508"/>
    </source>
</evidence>